<keyword evidence="2" id="KW-1185">Reference proteome</keyword>
<name>A0A4R5DQC8_9BACT</name>
<evidence type="ECO:0000313" key="2">
    <source>
        <dbReference type="Proteomes" id="UP000294850"/>
    </source>
</evidence>
<sequence length="73" mass="8779">MKNPIYPPDETHVFFTDMQGITRRGIYKRESKGYVELSEVEMPMETKFVFPVDEIVRWEQIKDHDIDLTKFIL</sequence>
<dbReference type="RefSeq" id="WP_131959018.1">
    <property type="nucleotide sequence ID" value="NZ_SMFL01000005.1"/>
</dbReference>
<evidence type="ECO:0000313" key="1">
    <source>
        <dbReference type="EMBL" id="TDE14434.1"/>
    </source>
</evidence>
<dbReference type="OrthoDB" id="964510at2"/>
<dbReference type="AlphaFoldDB" id="A0A4R5DQC8"/>
<dbReference type="EMBL" id="SMFL01000005">
    <property type="protein sequence ID" value="TDE14434.1"/>
    <property type="molecule type" value="Genomic_DNA"/>
</dbReference>
<gene>
    <name evidence="1" type="ORF">E0F88_14630</name>
</gene>
<protein>
    <submittedName>
        <fullName evidence="1">Uncharacterized protein</fullName>
    </submittedName>
</protein>
<reference evidence="1 2" key="1">
    <citation type="submission" date="2019-03" db="EMBL/GenBank/DDBJ databases">
        <title>Dyadobacter AR-3-6 sp. nov., isolated from arctic soil.</title>
        <authorList>
            <person name="Chaudhary D.K."/>
        </authorList>
    </citation>
    <scope>NUCLEOTIDE SEQUENCE [LARGE SCALE GENOMIC DNA]</scope>
    <source>
        <strain evidence="1 2">AR-3-6</strain>
    </source>
</reference>
<dbReference type="Proteomes" id="UP000294850">
    <property type="component" value="Unassembled WGS sequence"/>
</dbReference>
<accession>A0A4R5DQC8</accession>
<organism evidence="1 2">
    <name type="scientific">Dyadobacter psychrotolerans</name>
    <dbReference type="NCBI Taxonomy" id="2541721"/>
    <lineage>
        <taxon>Bacteria</taxon>
        <taxon>Pseudomonadati</taxon>
        <taxon>Bacteroidota</taxon>
        <taxon>Cytophagia</taxon>
        <taxon>Cytophagales</taxon>
        <taxon>Spirosomataceae</taxon>
        <taxon>Dyadobacter</taxon>
    </lineage>
</organism>
<proteinExistence type="predicted"/>
<comment type="caution">
    <text evidence="1">The sequence shown here is derived from an EMBL/GenBank/DDBJ whole genome shotgun (WGS) entry which is preliminary data.</text>
</comment>